<keyword evidence="2 8" id="KW-0699">rRNA-binding</keyword>
<dbReference type="PROSITE" id="PS00548">
    <property type="entry name" value="RIBOSOMAL_S3"/>
    <property type="match status" value="1"/>
</dbReference>
<reference evidence="11 12" key="1">
    <citation type="journal article" date="2016" name="Nat. Commun.">
        <title>Thousands of microbial genomes shed light on interconnected biogeochemical processes in an aquifer system.</title>
        <authorList>
            <person name="Anantharaman K."/>
            <person name="Brown C.T."/>
            <person name="Hug L.A."/>
            <person name="Sharon I."/>
            <person name="Castelle C.J."/>
            <person name="Probst A.J."/>
            <person name="Thomas B.C."/>
            <person name="Singh A."/>
            <person name="Wilkins M.J."/>
            <person name="Karaoz U."/>
            <person name="Brodie E.L."/>
            <person name="Williams K.H."/>
            <person name="Hubbard S.S."/>
            <person name="Banfield J.F."/>
        </authorList>
    </citation>
    <scope>NUCLEOTIDE SEQUENCE [LARGE SCALE GENOMIC DNA]</scope>
</reference>
<evidence type="ECO:0000256" key="2">
    <source>
        <dbReference type="ARBA" id="ARBA00022730"/>
    </source>
</evidence>
<evidence type="ECO:0000313" key="12">
    <source>
        <dbReference type="Proteomes" id="UP000177407"/>
    </source>
</evidence>
<sequence>MGQKVHPKIFRIGQNLIYTWDSKWFSKKNYAAYLEQDVLVKRFLKKTLKEASVAKIEIERTANVVTIIIHSAKPGIIIGHAGKGIEELRKKVKDEFADKKTIININVQEVQNPSLSAEVVLSSMIADIEKRIPFRRVMKQTISKVERAGSKGVKVIVSGRLDGAEIAREEMLALGKIPLHTLRADIDYAGGRAATIYGAIGIKVWIYKGEIFTKK</sequence>
<gene>
    <name evidence="8" type="primary">rpsC</name>
    <name evidence="11" type="ORF">A2257_01915</name>
</gene>
<evidence type="ECO:0000256" key="1">
    <source>
        <dbReference type="ARBA" id="ARBA00010761"/>
    </source>
</evidence>
<dbReference type="InterPro" id="IPR004044">
    <property type="entry name" value="KH_dom_type_2"/>
</dbReference>
<evidence type="ECO:0000256" key="5">
    <source>
        <dbReference type="ARBA" id="ARBA00023274"/>
    </source>
</evidence>
<feature type="domain" description="KH type-2" evidence="10">
    <location>
        <begin position="40"/>
        <end position="111"/>
    </location>
</feature>
<dbReference type="GO" id="GO:0006412">
    <property type="term" value="P:translation"/>
    <property type="evidence" value="ECO:0007669"/>
    <property type="project" value="UniProtKB-UniRule"/>
</dbReference>
<dbReference type="PROSITE" id="PS50823">
    <property type="entry name" value="KH_TYPE_2"/>
    <property type="match status" value="1"/>
</dbReference>
<dbReference type="PANTHER" id="PTHR11760">
    <property type="entry name" value="30S/40S RIBOSOMAL PROTEIN S3"/>
    <property type="match status" value="1"/>
</dbReference>
<dbReference type="PANTHER" id="PTHR11760:SF19">
    <property type="entry name" value="SMALL RIBOSOMAL SUBUNIT PROTEIN US3C"/>
    <property type="match status" value="1"/>
</dbReference>
<evidence type="ECO:0000256" key="4">
    <source>
        <dbReference type="ARBA" id="ARBA00022980"/>
    </source>
</evidence>
<dbReference type="EMBL" id="MFGA01000017">
    <property type="protein sequence ID" value="OGF21019.1"/>
    <property type="molecule type" value="Genomic_DNA"/>
</dbReference>
<dbReference type="SUPFAM" id="SSF54814">
    <property type="entry name" value="Prokaryotic type KH domain (KH-domain type II)"/>
    <property type="match status" value="1"/>
</dbReference>
<name>A0A1F5S2X5_9BACT</name>
<comment type="similarity">
    <text evidence="1 8 9">Belongs to the universal ribosomal protein uS3 family.</text>
</comment>
<dbReference type="InterPro" id="IPR036419">
    <property type="entry name" value="Ribosomal_S3_C_sf"/>
</dbReference>
<keyword evidence="5 8" id="KW-0687">Ribonucleoprotein</keyword>
<dbReference type="GO" id="GO:0022627">
    <property type="term" value="C:cytosolic small ribosomal subunit"/>
    <property type="evidence" value="ECO:0007669"/>
    <property type="project" value="TreeGrafter"/>
</dbReference>
<dbReference type="FunFam" id="3.30.300.20:FF:000001">
    <property type="entry name" value="30S ribosomal protein S3"/>
    <property type="match status" value="1"/>
</dbReference>
<comment type="caution">
    <text evidence="11">The sequence shown here is derived from an EMBL/GenBank/DDBJ whole genome shotgun (WGS) entry which is preliminary data.</text>
</comment>
<dbReference type="Gene3D" id="3.30.1140.32">
    <property type="entry name" value="Ribosomal protein S3, C-terminal domain"/>
    <property type="match status" value="1"/>
</dbReference>
<protein>
    <recommendedName>
        <fullName evidence="7 8">Small ribosomal subunit protein uS3</fullName>
    </recommendedName>
</protein>
<proteinExistence type="inferred from homology"/>
<keyword evidence="3 8" id="KW-0694">RNA-binding</keyword>
<evidence type="ECO:0000313" key="11">
    <source>
        <dbReference type="EMBL" id="OGF21019.1"/>
    </source>
</evidence>
<evidence type="ECO:0000256" key="6">
    <source>
        <dbReference type="ARBA" id="ARBA00024998"/>
    </source>
</evidence>
<dbReference type="InterPro" id="IPR015946">
    <property type="entry name" value="KH_dom-like_a/b"/>
</dbReference>
<evidence type="ECO:0000256" key="3">
    <source>
        <dbReference type="ARBA" id="ARBA00022884"/>
    </source>
</evidence>
<dbReference type="GO" id="GO:0003735">
    <property type="term" value="F:structural constituent of ribosome"/>
    <property type="evidence" value="ECO:0007669"/>
    <property type="project" value="InterPro"/>
</dbReference>
<dbReference type="Pfam" id="PF07650">
    <property type="entry name" value="KH_2"/>
    <property type="match status" value="1"/>
</dbReference>
<keyword evidence="4 8" id="KW-0689">Ribosomal protein</keyword>
<dbReference type="InterPro" id="IPR005704">
    <property type="entry name" value="Ribosomal_uS3_bac-typ"/>
</dbReference>
<comment type="function">
    <text evidence="6 8">Binds the lower part of the 30S subunit head. Binds mRNA in the 70S ribosome, positioning it for translation.</text>
</comment>
<dbReference type="InterPro" id="IPR001351">
    <property type="entry name" value="Ribosomal_uS3_C"/>
</dbReference>
<dbReference type="GO" id="GO:0003729">
    <property type="term" value="F:mRNA binding"/>
    <property type="evidence" value="ECO:0007669"/>
    <property type="project" value="UniProtKB-UniRule"/>
</dbReference>
<dbReference type="CDD" id="cd02412">
    <property type="entry name" value="KH-II_30S_S3"/>
    <property type="match status" value="1"/>
</dbReference>
<dbReference type="Pfam" id="PF00189">
    <property type="entry name" value="Ribosomal_S3_C"/>
    <property type="match status" value="1"/>
</dbReference>
<dbReference type="GO" id="GO:0019843">
    <property type="term" value="F:rRNA binding"/>
    <property type="evidence" value="ECO:0007669"/>
    <property type="project" value="UniProtKB-UniRule"/>
</dbReference>
<dbReference type="Proteomes" id="UP000177407">
    <property type="component" value="Unassembled WGS sequence"/>
</dbReference>
<comment type="subunit">
    <text evidence="8">Part of the 30S ribosomal subunit. Forms a tight complex with proteins S10 and S14.</text>
</comment>
<evidence type="ECO:0000259" key="10">
    <source>
        <dbReference type="PROSITE" id="PS50823"/>
    </source>
</evidence>
<dbReference type="AlphaFoldDB" id="A0A1F5S2X5"/>
<dbReference type="NCBIfam" id="TIGR01009">
    <property type="entry name" value="rpsC_bact"/>
    <property type="match status" value="1"/>
</dbReference>
<dbReference type="SUPFAM" id="SSF54821">
    <property type="entry name" value="Ribosomal protein S3 C-terminal domain"/>
    <property type="match status" value="1"/>
</dbReference>
<evidence type="ECO:0000256" key="7">
    <source>
        <dbReference type="ARBA" id="ARBA00035257"/>
    </source>
</evidence>
<dbReference type="InterPro" id="IPR018280">
    <property type="entry name" value="Ribosomal_uS3_CS"/>
</dbReference>
<dbReference type="HAMAP" id="MF_01309_B">
    <property type="entry name" value="Ribosomal_uS3_B"/>
    <property type="match status" value="1"/>
</dbReference>
<dbReference type="Gene3D" id="3.30.300.20">
    <property type="match status" value="1"/>
</dbReference>
<dbReference type="InterPro" id="IPR009019">
    <property type="entry name" value="KH_sf_prok-type"/>
</dbReference>
<organism evidence="11 12">
    <name type="scientific">Candidatus Falkowbacteria bacterium RIFOXYA2_FULL_38_12</name>
    <dbReference type="NCBI Taxonomy" id="1797993"/>
    <lineage>
        <taxon>Bacteria</taxon>
        <taxon>Candidatus Falkowiibacteriota</taxon>
    </lineage>
</organism>
<accession>A0A1F5S2X5</accession>
<dbReference type="InterPro" id="IPR057258">
    <property type="entry name" value="Ribosomal_uS3"/>
</dbReference>
<evidence type="ECO:0000256" key="8">
    <source>
        <dbReference type="HAMAP-Rule" id="MF_01309"/>
    </source>
</evidence>
<evidence type="ECO:0000256" key="9">
    <source>
        <dbReference type="RuleBase" id="RU003624"/>
    </source>
</evidence>